<dbReference type="Proteomes" id="UP000245539">
    <property type="component" value="Unassembled WGS sequence"/>
</dbReference>
<gene>
    <name evidence="3" type="ORF">DKW60_00985</name>
</gene>
<evidence type="ECO:0000259" key="1">
    <source>
        <dbReference type="Pfam" id="PF02625"/>
    </source>
</evidence>
<dbReference type="PANTHER" id="PTHR30388:SF4">
    <property type="entry name" value="MOLYBDENUM COFACTOR INSERTION CHAPERONE PAOD"/>
    <property type="match status" value="1"/>
</dbReference>
<dbReference type="Pfam" id="PF13478">
    <property type="entry name" value="XdhC_C"/>
    <property type="match status" value="1"/>
</dbReference>
<feature type="domain" description="XdhC Rossmann" evidence="2">
    <location>
        <begin position="167"/>
        <end position="308"/>
    </location>
</feature>
<evidence type="ECO:0008006" key="5">
    <source>
        <dbReference type="Google" id="ProtNLM"/>
    </source>
</evidence>
<dbReference type="OrthoDB" id="9815497at2"/>
<dbReference type="Pfam" id="PF02625">
    <property type="entry name" value="XdhC_CoxI"/>
    <property type="match status" value="1"/>
</dbReference>
<dbReference type="InterPro" id="IPR052698">
    <property type="entry name" value="MoCofactor_Util/Proc"/>
</dbReference>
<evidence type="ECO:0000313" key="4">
    <source>
        <dbReference type="Proteomes" id="UP000245539"/>
    </source>
</evidence>
<accession>A0A317CVT1</accession>
<comment type="caution">
    <text evidence="3">The sequence shown here is derived from an EMBL/GenBank/DDBJ whole genome shotgun (WGS) entry which is preliminary data.</text>
</comment>
<dbReference type="InterPro" id="IPR027051">
    <property type="entry name" value="XdhC_Rossmann_dom"/>
</dbReference>
<dbReference type="Gene3D" id="3.40.50.720">
    <property type="entry name" value="NAD(P)-binding Rossmann-like Domain"/>
    <property type="match status" value="1"/>
</dbReference>
<organism evidence="3 4">
    <name type="scientific">Leucothrix pacifica</name>
    <dbReference type="NCBI Taxonomy" id="1247513"/>
    <lineage>
        <taxon>Bacteria</taxon>
        <taxon>Pseudomonadati</taxon>
        <taxon>Pseudomonadota</taxon>
        <taxon>Gammaproteobacteria</taxon>
        <taxon>Thiotrichales</taxon>
        <taxon>Thiotrichaceae</taxon>
        <taxon>Leucothrix</taxon>
    </lineage>
</organism>
<dbReference type="PANTHER" id="PTHR30388">
    <property type="entry name" value="ALDEHYDE OXIDOREDUCTASE MOLYBDENUM COFACTOR ASSEMBLY PROTEIN"/>
    <property type="match status" value="1"/>
</dbReference>
<evidence type="ECO:0000259" key="2">
    <source>
        <dbReference type="Pfam" id="PF13478"/>
    </source>
</evidence>
<dbReference type="AlphaFoldDB" id="A0A317CVT1"/>
<proteinExistence type="predicted"/>
<dbReference type="InterPro" id="IPR003777">
    <property type="entry name" value="XdhC_CoxI"/>
</dbReference>
<sequence length="328" mass="35727">MINQNQDILARALNWLNEGHQLVLYTVVNTWGSSPRPPGSIMALRDDGHVIGSVSGGCIEDDLISRLKKQGMPAQAGIVSYGVDLDEARRFGLPCGGTIRLVEEPFTTAEATSNLEQLLAILDRGEVAKRTLQFDSQTISLALAETSDVLTCDEHQFTSVFGPRYRLLIIGAGQISELLAQIALSLDFAVTVCDPRTEYNTEWAIPNTNLVTTMPDDTVLAMQMDSRTAVVALTHDPKLDDMALIEALASPAFYIGALGSKLNNNKRRERLQEFDLDEDQIARLRGPAGLDIGSHTPAEIAVSIAAEIVAFKNNNEYVTKIDSAKTDT</sequence>
<reference evidence="3 4" key="1">
    <citation type="submission" date="2018-05" db="EMBL/GenBank/DDBJ databases">
        <title>Leucothrix arctica sp. nov., isolated from Arctic seawater.</title>
        <authorList>
            <person name="Choi A."/>
            <person name="Baek K."/>
        </authorList>
    </citation>
    <scope>NUCLEOTIDE SEQUENCE [LARGE SCALE GENOMIC DNA]</scope>
    <source>
        <strain evidence="3 4">JCM 18388</strain>
    </source>
</reference>
<keyword evidence="4" id="KW-1185">Reference proteome</keyword>
<dbReference type="EMBL" id="QGKM01000002">
    <property type="protein sequence ID" value="PWR00621.1"/>
    <property type="molecule type" value="Genomic_DNA"/>
</dbReference>
<evidence type="ECO:0000313" key="3">
    <source>
        <dbReference type="EMBL" id="PWR00621.1"/>
    </source>
</evidence>
<feature type="domain" description="XdhC- CoxI" evidence="1">
    <location>
        <begin position="15"/>
        <end position="81"/>
    </location>
</feature>
<name>A0A317CVT1_9GAMM</name>
<dbReference type="RefSeq" id="WP_109835796.1">
    <property type="nucleotide sequence ID" value="NZ_QGKM01000002.1"/>
</dbReference>
<protein>
    <recommendedName>
        <fullName evidence="5">XdhC family protein</fullName>
    </recommendedName>
</protein>